<keyword evidence="1" id="KW-0472">Membrane</keyword>
<name>G0U133_TRYVY</name>
<organism evidence="2">
    <name type="scientific">Trypanosoma vivax (strain Y486)</name>
    <dbReference type="NCBI Taxonomy" id="1055687"/>
    <lineage>
        <taxon>Eukaryota</taxon>
        <taxon>Discoba</taxon>
        <taxon>Euglenozoa</taxon>
        <taxon>Kinetoplastea</taxon>
        <taxon>Metakinetoplastina</taxon>
        <taxon>Trypanosomatida</taxon>
        <taxon>Trypanosomatidae</taxon>
        <taxon>Trypanosoma</taxon>
        <taxon>Duttonella</taxon>
    </lineage>
</organism>
<dbReference type="AlphaFoldDB" id="G0U133"/>
<dbReference type="EMBL" id="HE573024">
    <property type="protein sequence ID" value="CCC49788.1"/>
    <property type="molecule type" value="Genomic_DNA"/>
</dbReference>
<feature type="transmembrane region" description="Helical" evidence="1">
    <location>
        <begin position="87"/>
        <end position="112"/>
    </location>
</feature>
<evidence type="ECO:0000313" key="2">
    <source>
        <dbReference type="EMBL" id="CCC49788.1"/>
    </source>
</evidence>
<keyword evidence="1" id="KW-0812">Transmembrane</keyword>
<proteinExistence type="predicted"/>
<gene>
    <name evidence="2" type="ORF">TVY486_0803960</name>
</gene>
<sequence length="115" mass="13334">MCTRMGMRASRSSTFFSLRLFITAFLCSVGHRCLVSLRLFLWCPRTWPVALAVYRPSKQPKRTAVKSHALFRLSIKTEDNGFTLPRLFVYSHSFLLLLFLIPYTLSIPLGIYHTF</sequence>
<keyword evidence="1" id="KW-1133">Transmembrane helix</keyword>
<accession>G0U133</accession>
<dbReference type="VEuPathDB" id="TriTrypDB:TvY486_0803960"/>
<protein>
    <submittedName>
        <fullName evidence="2">Uncharacterized protein</fullName>
    </submittedName>
</protein>
<reference evidence="2" key="1">
    <citation type="journal article" date="2012" name="Proc. Natl. Acad. Sci. U.S.A.">
        <title>Antigenic diversity is generated by distinct evolutionary mechanisms in African trypanosome species.</title>
        <authorList>
            <person name="Jackson A.P."/>
            <person name="Berry A."/>
            <person name="Aslett M."/>
            <person name="Allison H.C."/>
            <person name="Burton P."/>
            <person name="Vavrova-Anderson J."/>
            <person name="Brown R."/>
            <person name="Browne H."/>
            <person name="Corton N."/>
            <person name="Hauser H."/>
            <person name="Gamble J."/>
            <person name="Gilderthorp R."/>
            <person name="Marcello L."/>
            <person name="McQuillan J."/>
            <person name="Otto T.D."/>
            <person name="Quail M.A."/>
            <person name="Sanders M.J."/>
            <person name="van Tonder A."/>
            <person name="Ginger M.L."/>
            <person name="Field M.C."/>
            <person name="Barry J.D."/>
            <person name="Hertz-Fowler C."/>
            <person name="Berriman M."/>
        </authorList>
    </citation>
    <scope>NUCLEOTIDE SEQUENCE</scope>
    <source>
        <strain evidence="2">Y486</strain>
    </source>
</reference>
<evidence type="ECO:0000256" key="1">
    <source>
        <dbReference type="SAM" id="Phobius"/>
    </source>
</evidence>